<proteinExistence type="predicted"/>
<accession>A0ABY5TMY8</accession>
<evidence type="ECO:0000313" key="3">
    <source>
        <dbReference type="EMBL" id="UVQ77664.1"/>
    </source>
</evidence>
<keyword evidence="1" id="KW-0732">Signal</keyword>
<feature type="domain" description="Peptidase S74" evidence="2">
    <location>
        <begin position="104"/>
        <end position="204"/>
    </location>
</feature>
<keyword evidence="3" id="KW-0614">Plasmid</keyword>
<dbReference type="RefSeq" id="WP_138273592.1">
    <property type="nucleotide sequence ID" value="NZ_CP103143.1"/>
</dbReference>
<dbReference type="Pfam" id="PF13884">
    <property type="entry name" value="Peptidase_S74"/>
    <property type="match status" value="1"/>
</dbReference>
<name>A0ABY5TMY8_9BACE</name>
<gene>
    <name evidence="3" type="ORF">NXY30_29340</name>
</gene>
<reference evidence="3" key="1">
    <citation type="submission" date="2022-08" db="EMBL/GenBank/DDBJ databases">
        <title>Genome Sequencing of Bacteroides fragilis Group Isolates with Nanopore Technology.</title>
        <authorList>
            <person name="Tisza M.J."/>
            <person name="Smith D."/>
            <person name="Dekker J.P."/>
        </authorList>
    </citation>
    <scope>NUCLEOTIDE SEQUENCE</scope>
    <source>
        <strain evidence="3">BFG-527</strain>
        <plasmid evidence="3">unnamed2</plasmid>
    </source>
</reference>
<sequence length="204" mass="22576">MRLTLMFRSVLAIAFLLIASVSNAQIKYRSDGKLTIGNTEPEQFYGITTYGGGMYFKSKTSNFFQIDVTPAATRLASHYDQVVFYNTRLSRFNSIQVQNVYNYSDARAKTDIAKLNYGLSTVDKLNAVTYSFKDTDPAAASMFKTGGNGKEIGLLAQEVEQVLPNVVLTDPDGKKLINYTAIIPVMIQAIKELKAEVETLKAAK</sequence>
<dbReference type="EMBL" id="CP103143">
    <property type="protein sequence ID" value="UVQ77664.1"/>
    <property type="molecule type" value="Genomic_DNA"/>
</dbReference>
<feature type="signal peptide" evidence="1">
    <location>
        <begin position="1"/>
        <end position="24"/>
    </location>
</feature>
<evidence type="ECO:0000256" key="1">
    <source>
        <dbReference type="SAM" id="SignalP"/>
    </source>
</evidence>
<geneLocation type="plasmid" evidence="3 4">
    <name>unnamed2</name>
</geneLocation>
<evidence type="ECO:0000259" key="2">
    <source>
        <dbReference type="PROSITE" id="PS51688"/>
    </source>
</evidence>
<dbReference type="PROSITE" id="PS51688">
    <property type="entry name" value="ICA"/>
    <property type="match status" value="1"/>
</dbReference>
<dbReference type="InterPro" id="IPR030392">
    <property type="entry name" value="S74_ICA"/>
</dbReference>
<organism evidence="3 4">
    <name type="scientific">Bacteroides faecis</name>
    <dbReference type="NCBI Taxonomy" id="674529"/>
    <lineage>
        <taxon>Bacteria</taxon>
        <taxon>Pseudomonadati</taxon>
        <taxon>Bacteroidota</taxon>
        <taxon>Bacteroidia</taxon>
        <taxon>Bacteroidales</taxon>
        <taxon>Bacteroidaceae</taxon>
        <taxon>Bacteroides</taxon>
    </lineage>
</organism>
<feature type="chain" id="PRO_5046604427" evidence="1">
    <location>
        <begin position="25"/>
        <end position="204"/>
    </location>
</feature>
<keyword evidence="4" id="KW-1185">Reference proteome</keyword>
<dbReference type="Proteomes" id="UP001060104">
    <property type="component" value="Plasmid unnamed2"/>
</dbReference>
<evidence type="ECO:0000313" key="4">
    <source>
        <dbReference type="Proteomes" id="UP001060104"/>
    </source>
</evidence>
<protein>
    <submittedName>
        <fullName evidence="3">Tail fiber domain-containing protein</fullName>
    </submittedName>
</protein>